<organism evidence="10 11">
    <name type="scientific">Pradoshia eiseniae</name>
    <dbReference type="NCBI Taxonomy" id="2064768"/>
    <lineage>
        <taxon>Bacteria</taxon>
        <taxon>Bacillati</taxon>
        <taxon>Bacillota</taxon>
        <taxon>Bacilli</taxon>
        <taxon>Bacillales</taxon>
        <taxon>Bacillaceae</taxon>
        <taxon>Pradoshia</taxon>
    </lineage>
</organism>
<evidence type="ECO:0000256" key="5">
    <source>
        <dbReference type="ARBA" id="ARBA00023288"/>
    </source>
</evidence>
<accession>A0A2S7N3C1</accession>
<sequence length="262" mass="28595">MKKWLLSLLTVVFAGVLLSACGSSEESGSDGSSDKKVLKMVTSADYKPFEYIDTAKSEEIIGFDVDLAKTVAEKLGYELEVSDMDFGGLITALKNGQADLVLAGMTPTEKREESVDFSDIYYTSNHMVVTAKDSGISSAEGLEGKTVGVQMGSIQETTADELAKTIDMAVEDRNRIPELVQEIKSGRFDAAIIEDTVAEGYLAKNDDLTGFVLEQSEEEVGYAMAFPKGSELRDQFNAELQKMKESGELEELVLKWFDADAE</sequence>
<dbReference type="Proteomes" id="UP000239663">
    <property type="component" value="Unassembled WGS sequence"/>
</dbReference>
<dbReference type="PROSITE" id="PS01039">
    <property type="entry name" value="SBP_BACTERIAL_3"/>
    <property type="match status" value="1"/>
</dbReference>
<feature type="signal peptide" evidence="7">
    <location>
        <begin position="1"/>
        <end position="19"/>
    </location>
</feature>
<keyword evidence="4" id="KW-0564">Palmitate</keyword>
<evidence type="ECO:0000259" key="9">
    <source>
        <dbReference type="SMART" id="SM00079"/>
    </source>
</evidence>
<dbReference type="SUPFAM" id="SSF53850">
    <property type="entry name" value="Periplasmic binding protein-like II"/>
    <property type="match status" value="1"/>
</dbReference>
<dbReference type="EMBL" id="PKOZ01000001">
    <property type="protein sequence ID" value="PQD96581.1"/>
    <property type="molecule type" value="Genomic_DNA"/>
</dbReference>
<evidence type="ECO:0000313" key="10">
    <source>
        <dbReference type="EMBL" id="PQD96581.1"/>
    </source>
</evidence>
<dbReference type="OrthoDB" id="9811552at2"/>
<evidence type="ECO:0000256" key="1">
    <source>
        <dbReference type="ARBA" id="ARBA00004196"/>
    </source>
</evidence>
<evidence type="ECO:0000313" key="11">
    <source>
        <dbReference type="Proteomes" id="UP000239663"/>
    </source>
</evidence>
<dbReference type="Pfam" id="PF00497">
    <property type="entry name" value="SBP_bac_3"/>
    <property type="match status" value="1"/>
</dbReference>
<proteinExistence type="inferred from homology"/>
<feature type="chain" id="PRO_5038808190" evidence="7">
    <location>
        <begin position="20"/>
        <end position="262"/>
    </location>
</feature>
<feature type="domain" description="Solute-binding protein family 3/N-terminal" evidence="8">
    <location>
        <begin position="37"/>
        <end position="260"/>
    </location>
</feature>
<reference evidence="10 11" key="1">
    <citation type="submission" date="2017-12" db="EMBL/GenBank/DDBJ databases">
        <title>Taxonomic description and draft genome of Pradoshia cofamensis Gen. nov., sp. nov., a thermotolerant bacillale isolated from anterior gut of earthworm Eisenia fetida.</title>
        <authorList>
            <person name="Saha T."/>
            <person name="Chakraborty R."/>
        </authorList>
    </citation>
    <scope>NUCLEOTIDE SEQUENCE [LARGE SCALE GENOMIC DNA]</scope>
    <source>
        <strain evidence="10 11">EAG3</strain>
    </source>
</reference>
<evidence type="ECO:0000256" key="6">
    <source>
        <dbReference type="RuleBase" id="RU003744"/>
    </source>
</evidence>
<dbReference type="RefSeq" id="WP_104847678.1">
    <property type="nucleotide sequence ID" value="NZ_PKOZ01000001.1"/>
</dbReference>
<keyword evidence="3 7" id="KW-0732">Signal</keyword>
<dbReference type="InterPro" id="IPR001320">
    <property type="entry name" value="Iontro_rcpt_C"/>
</dbReference>
<dbReference type="PROSITE" id="PS51257">
    <property type="entry name" value="PROKAR_LIPOPROTEIN"/>
    <property type="match status" value="1"/>
</dbReference>
<evidence type="ECO:0000259" key="8">
    <source>
        <dbReference type="SMART" id="SM00062"/>
    </source>
</evidence>
<evidence type="ECO:0000256" key="2">
    <source>
        <dbReference type="ARBA" id="ARBA00010333"/>
    </source>
</evidence>
<evidence type="ECO:0000256" key="3">
    <source>
        <dbReference type="ARBA" id="ARBA00022729"/>
    </source>
</evidence>
<dbReference type="Gene3D" id="3.40.190.10">
    <property type="entry name" value="Periplasmic binding protein-like II"/>
    <property type="match status" value="2"/>
</dbReference>
<dbReference type="GO" id="GO:0030313">
    <property type="term" value="C:cell envelope"/>
    <property type="evidence" value="ECO:0007669"/>
    <property type="project" value="UniProtKB-SubCell"/>
</dbReference>
<dbReference type="InterPro" id="IPR018313">
    <property type="entry name" value="SBP_3_CS"/>
</dbReference>
<dbReference type="GO" id="GO:0016020">
    <property type="term" value="C:membrane"/>
    <property type="evidence" value="ECO:0007669"/>
    <property type="project" value="InterPro"/>
</dbReference>
<dbReference type="GO" id="GO:0015276">
    <property type="term" value="F:ligand-gated monoatomic ion channel activity"/>
    <property type="evidence" value="ECO:0007669"/>
    <property type="project" value="InterPro"/>
</dbReference>
<dbReference type="SMART" id="SM00079">
    <property type="entry name" value="PBPe"/>
    <property type="match status" value="1"/>
</dbReference>
<comment type="subcellular location">
    <subcellularLocation>
        <location evidence="1">Cell envelope</location>
    </subcellularLocation>
</comment>
<feature type="domain" description="Ionotropic glutamate receptor C-terminal" evidence="9">
    <location>
        <begin position="37"/>
        <end position="259"/>
    </location>
</feature>
<evidence type="ECO:0000256" key="7">
    <source>
        <dbReference type="SAM" id="SignalP"/>
    </source>
</evidence>
<comment type="caution">
    <text evidence="10">The sequence shown here is derived from an EMBL/GenBank/DDBJ whole genome shotgun (WGS) entry which is preliminary data.</text>
</comment>
<evidence type="ECO:0000256" key="4">
    <source>
        <dbReference type="ARBA" id="ARBA00023139"/>
    </source>
</evidence>
<name>A0A2S7N3C1_9BACI</name>
<dbReference type="InterPro" id="IPR001638">
    <property type="entry name" value="Solute-binding_3/MltF_N"/>
</dbReference>
<dbReference type="PANTHER" id="PTHR35936">
    <property type="entry name" value="MEMBRANE-BOUND LYTIC MUREIN TRANSGLYCOSYLASE F"/>
    <property type="match status" value="1"/>
</dbReference>
<dbReference type="SMART" id="SM00062">
    <property type="entry name" value="PBPb"/>
    <property type="match status" value="1"/>
</dbReference>
<gene>
    <name evidence="10" type="ORF">CYL18_01410</name>
</gene>
<keyword evidence="11" id="KW-1185">Reference proteome</keyword>
<dbReference type="PANTHER" id="PTHR35936:SF17">
    <property type="entry name" value="ARGININE-BINDING EXTRACELLULAR PROTEIN ARTP"/>
    <property type="match status" value="1"/>
</dbReference>
<dbReference type="AlphaFoldDB" id="A0A2S7N3C1"/>
<comment type="similarity">
    <text evidence="2 6">Belongs to the bacterial solute-binding protein 3 family.</text>
</comment>
<keyword evidence="5" id="KW-0449">Lipoprotein</keyword>
<protein>
    <submittedName>
        <fullName evidence="10">ABC transporter substrate-binding protein</fullName>
    </submittedName>
</protein>